<dbReference type="SUPFAM" id="SSF143791">
    <property type="entry name" value="DUSP-like"/>
    <property type="match status" value="1"/>
</dbReference>
<dbReference type="PROSITE" id="PS50053">
    <property type="entry name" value="UBIQUITIN_2"/>
    <property type="match status" value="1"/>
</dbReference>
<evidence type="ECO:0000256" key="6">
    <source>
        <dbReference type="ARBA" id="ARBA00022723"/>
    </source>
</evidence>
<dbReference type="InterPro" id="IPR035927">
    <property type="entry name" value="DUSP-like_sf"/>
</dbReference>
<keyword evidence="12" id="KW-0539">Nucleus</keyword>
<dbReference type="InterPro" id="IPR036443">
    <property type="entry name" value="Znf_RanBP2_sf"/>
</dbReference>
<dbReference type="InterPro" id="IPR006615">
    <property type="entry name" value="Pept_C19_DUSP"/>
</dbReference>
<evidence type="ECO:0000259" key="15">
    <source>
        <dbReference type="PROSITE" id="PS50053"/>
    </source>
</evidence>
<dbReference type="PANTHER" id="PTHR24006">
    <property type="entry name" value="UBIQUITIN CARBOXYL-TERMINAL HYDROLASE"/>
    <property type="match status" value="1"/>
</dbReference>
<dbReference type="GO" id="GO:0008270">
    <property type="term" value="F:zinc ion binding"/>
    <property type="evidence" value="ECO:0007669"/>
    <property type="project" value="UniProtKB-KW"/>
</dbReference>
<dbReference type="SUPFAM" id="SSF90209">
    <property type="entry name" value="Ran binding protein zinc finger-like"/>
    <property type="match status" value="1"/>
</dbReference>
<gene>
    <name evidence="19" type="ORF">ACHHYP_13132</name>
</gene>
<dbReference type="OrthoDB" id="289038at2759"/>
<evidence type="ECO:0000256" key="10">
    <source>
        <dbReference type="ARBA" id="ARBA00022807"/>
    </source>
</evidence>
<dbReference type="PROSITE" id="PS00973">
    <property type="entry name" value="USP_2"/>
    <property type="match status" value="1"/>
</dbReference>
<dbReference type="GO" id="GO:0004843">
    <property type="term" value="F:cysteine-type deubiquitinase activity"/>
    <property type="evidence" value="ECO:0007669"/>
    <property type="project" value="UniProtKB-EC"/>
</dbReference>
<accession>A0A1V9YFV4</accession>
<keyword evidence="10" id="KW-0788">Thiol protease</keyword>
<dbReference type="InterPro" id="IPR001394">
    <property type="entry name" value="Peptidase_C19_UCH"/>
</dbReference>
<evidence type="ECO:0000256" key="14">
    <source>
        <dbReference type="SAM" id="MobiDB-lite"/>
    </source>
</evidence>
<keyword evidence="9" id="KW-0378">Hydrolase</keyword>
<feature type="domain" description="USP" evidence="17">
    <location>
        <begin position="106"/>
        <end position="400"/>
    </location>
</feature>
<keyword evidence="8" id="KW-0833">Ubl conjugation pathway</keyword>
<dbReference type="SUPFAM" id="SSF54001">
    <property type="entry name" value="Cysteine proteinases"/>
    <property type="match status" value="1"/>
</dbReference>
<dbReference type="PROSITE" id="PS51283">
    <property type="entry name" value="DUSP"/>
    <property type="match status" value="1"/>
</dbReference>
<dbReference type="AlphaFoldDB" id="A0A1V9YFV4"/>
<evidence type="ECO:0000256" key="4">
    <source>
        <dbReference type="ARBA" id="ARBA00012759"/>
    </source>
</evidence>
<dbReference type="Gene3D" id="3.90.70.10">
    <property type="entry name" value="Cysteine proteinases"/>
    <property type="match status" value="1"/>
</dbReference>
<feature type="domain" description="RanBP2-type" evidence="16">
    <location>
        <begin position="1000"/>
        <end position="1029"/>
    </location>
</feature>
<dbReference type="PANTHER" id="PTHR24006:SF722">
    <property type="entry name" value="UBIQUITIN CARBOXYL-TERMINAL HYDROLASE 48"/>
    <property type="match status" value="1"/>
</dbReference>
<dbReference type="PROSITE" id="PS00972">
    <property type="entry name" value="USP_1"/>
    <property type="match status" value="1"/>
</dbReference>
<dbReference type="PROSITE" id="PS50199">
    <property type="entry name" value="ZF_RANBP2_2"/>
    <property type="match status" value="1"/>
</dbReference>
<keyword evidence="7 13" id="KW-0863">Zinc-finger</keyword>
<feature type="region of interest" description="Disordered" evidence="14">
    <location>
        <begin position="1"/>
        <end position="52"/>
    </location>
</feature>
<dbReference type="PROSITE" id="PS01358">
    <property type="entry name" value="ZF_RANBP2_1"/>
    <property type="match status" value="1"/>
</dbReference>
<evidence type="ECO:0000256" key="3">
    <source>
        <dbReference type="ARBA" id="ARBA00009085"/>
    </source>
</evidence>
<proteinExistence type="inferred from homology"/>
<evidence type="ECO:0000259" key="17">
    <source>
        <dbReference type="PROSITE" id="PS50235"/>
    </source>
</evidence>
<evidence type="ECO:0000256" key="9">
    <source>
        <dbReference type="ARBA" id="ARBA00022801"/>
    </source>
</evidence>
<feature type="domain" description="Ubiquitin-like" evidence="15">
    <location>
        <begin position="877"/>
        <end position="963"/>
    </location>
</feature>
<keyword evidence="11" id="KW-0862">Zinc</keyword>
<dbReference type="SMART" id="SM00547">
    <property type="entry name" value="ZnF_RBZ"/>
    <property type="match status" value="1"/>
</dbReference>
<sequence>MAKLKRKRGSMEGAPGMDDPYGTLLPACRIEDHHSAKKPGPKKKGPMGRRRLDNCSENPNCLFGLGEHIEGIWKAIPVPLEALGKDPSETIRTDVDGSIDDRSTPCGLRNLGATCYVNSMVQVLFMDLAFRKAVHEWQPNDSTTVAPALLGQMHALQRLFAYMQFSASSYADPQGFSNTLNLNEEMQQDAHEFTKLLLSHLQSIFVFSKDRSHWTFIEDHFRGQMEYVTTCMTCQSQSRSSGSYYDLSLNIKGHATVQDSFNSFLAPEYLEGENRYFCSSCEGKQEATRQITLDAGAMPPTLTLHLMRFVYDMRSMTKKKVQDAIGISRTLSVRPGLQYRLTAVLNHKGSTAHAGHYTATVYCPELLDWFCFNDTEVMRVSADDAVGSSKEAYMLIYTRMDAPDVAPVDEIPFADQVEASNRQLYRDVDVWLAKTTALTAQIETRKKAYNTLFETQAPAATAQAPTYSWVSTAFLKHWIQGTDIATAAPFVEDLSAAQCEHGHLHPAFARTHFKRLSPRVVDVLAPPACAVVSSATFRCTACVESWLQDTLESHHTQQELLDQLALLEAPPMGKAFVISRKWVNSWKLVTQHATKQAKPNPVKLAEAQSMLASAINDDLLCEHGQLQPQKRKQFRTVGAGLWQYFATHFRVAKALAAKKTAECHRCIAEASTLEESHAQAQAARDEVLKRSPVLRKLFKRRLLHPFENIFEIPHDVPFALVDRVWLTRWKEHFDDMDIDAPPPLDVAPFQCAHGLFVLPHNVKEIMRATTAPKKRPGAEAEIVTLDEYAQMQALYGGTTRPLVTVKQGVDAVIYARLRRTLPDGTIDIRILALCDECEAARDRQHLDFRGEEVLVVLLRQDEPVPAGTEGMIDDAVPSVRRRSNRSGRKPNVQFAVTCDADDTVALFKHKAQLAALAAGAYCGVLEHCDVDPSHQQLYFRGVELPNTSTLKAAGIQPQDTVYLQPSTDDLVGDGAIATTAGSEREQGFRFSAFHAAPPAPATVWVCSACTYLNEPEDVACDICAEPKAE</sequence>
<dbReference type="STRING" id="1202772.A0A1V9YFV4"/>
<dbReference type="GO" id="GO:0005829">
    <property type="term" value="C:cytosol"/>
    <property type="evidence" value="ECO:0007669"/>
    <property type="project" value="TreeGrafter"/>
</dbReference>
<keyword evidence="20" id="KW-1185">Reference proteome</keyword>
<evidence type="ECO:0000313" key="20">
    <source>
        <dbReference type="Proteomes" id="UP000243579"/>
    </source>
</evidence>
<dbReference type="Gene3D" id="2.30.30.380">
    <property type="entry name" value="Zn-finger domain of Sec23/24"/>
    <property type="match status" value="1"/>
</dbReference>
<evidence type="ECO:0000256" key="8">
    <source>
        <dbReference type="ARBA" id="ARBA00022786"/>
    </source>
</evidence>
<dbReference type="GO" id="GO:0016579">
    <property type="term" value="P:protein deubiquitination"/>
    <property type="evidence" value="ECO:0007669"/>
    <property type="project" value="InterPro"/>
</dbReference>
<keyword evidence="6" id="KW-0479">Metal-binding</keyword>
<dbReference type="EC" id="3.4.19.12" evidence="4"/>
<feature type="domain" description="DUSP" evidence="18">
    <location>
        <begin position="552"/>
        <end position="661"/>
    </location>
</feature>
<dbReference type="EMBL" id="JNBR01001843">
    <property type="protein sequence ID" value="OQR84625.1"/>
    <property type="molecule type" value="Genomic_DNA"/>
</dbReference>
<name>A0A1V9YFV4_ACHHY</name>
<dbReference type="Pfam" id="PF00443">
    <property type="entry name" value="UCH"/>
    <property type="match status" value="1"/>
</dbReference>
<reference evidence="19 20" key="1">
    <citation type="journal article" date="2014" name="Genome Biol. Evol.">
        <title>The secreted proteins of Achlya hypogyna and Thraustotheca clavata identify the ancestral oomycete secretome and reveal gene acquisitions by horizontal gene transfer.</title>
        <authorList>
            <person name="Misner I."/>
            <person name="Blouin N."/>
            <person name="Leonard G."/>
            <person name="Richards T.A."/>
            <person name="Lane C.E."/>
        </authorList>
    </citation>
    <scope>NUCLEOTIDE SEQUENCE [LARGE SCALE GENOMIC DNA]</scope>
    <source>
        <strain evidence="19 20">ATCC 48635</strain>
    </source>
</reference>
<dbReference type="InterPro" id="IPR001876">
    <property type="entry name" value="Znf_RanBP2"/>
</dbReference>
<dbReference type="InterPro" id="IPR029071">
    <property type="entry name" value="Ubiquitin-like_domsf"/>
</dbReference>
<comment type="similarity">
    <text evidence="3">Belongs to the peptidase C19 family.</text>
</comment>
<comment type="caution">
    <text evidence="19">The sequence shown here is derived from an EMBL/GenBank/DDBJ whole genome shotgun (WGS) entry which is preliminary data.</text>
</comment>
<dbReference type="InterPro" id="IPR050164">
    <property type="entry name" value="Peptidase_C19"/>
</dbReference>
<evidence type="ECO:0000259" key="18">
    <source>
        <dbReference type="PROSITE" id="PS51283"/>
    </source>
</evidence>
<evidence type="ECO:0000256" key="2">
    <source>
        <dbReference type="ARBA" id="ARBA00004123"/>
    </source>
</evidence>
<evidence type="ECO:0000259" key="16">
    <source>
        <dbReference type="PROSITE" id="PS50199"/>
    </source>
</evidence>
<evidence type="ECO:0000256" key="5">
    <source>
        <dbReference type="ARBA" id="ARBA00022670"/>
    </source>
</evidence>
<dbReference type="PROSITE" id="PS50235">
    <property type="entry name" value="USP_3"/>
    <property type="match status" value="1"/>
</dbReference>
<dbReference type="GO" id="GO:0006508">
    <property type="term" value="P:proteolysis"/>
    <property type="evidence" value="ECO:0007669"/>
    <property type="project" value="UniProtKB-KW"/>
</dbReference>
<dbReference type="InterPro" id="IPR028889">
    <property type="entry name" value="USP"/>
</dbReference>
<dbReference type="Proteomes" id="UP000243579">
    <property type="component" value="Unassembled WGS sequence"/>
</dbReference>
<dbReference type="SUPFAM" id="SSF54236">
    <property type="entry name" value="Ubiquitin-like"/>
    <property type="match status" value="1"/>
</dbReference>
<evidence type="ECO:0000256" key="7">
    <source>
        <dbReference type="ARBA" id="ARBA00022771"/>
    </source>
</evidence>
<evidence type="ECO:0000313" key="19">
    <source>
        <dbReference type="EMBL" id="OQR84625.1"/>
    </source>
</evidence>
<evidence type="ECO:0000256" key="13">
    <source>
        <dbReference type="PROSITE-ProRule" id="PRU00322"/>
    </source>
</evidence>
<evidence type="ECO:0000256" key="11">
    <source>
        <dbReference type="ARBA" id="ARBA00022833"/>
    </source>
</evidence>
<dbReference type="GO" id="GO:0005634">
    <property type="term" value="C:nucleus"/>
    <property type="evidence" value="ECO:0007669"/>
    <property type="project" value="UniProtKB-SubCell"/>
</dbReference>
<feature type="compositionally biased region" description="Basic residues" evidence="14">
    <location>
        <begin position="35"/>
        <end position="49"/>
    </location>
</feature>
<keyword evidence="5 19" id="KW-0645">Protease</keyword>
<protein>
    <recommendedName>
        <fullName evidence="4">ubiquitinyl hydrolase 1</fullName>
        <ecNumber evidence="4">3.4.19.12</ecNumber>
    </recommendedName>
</protein>
<dbReference type="InterPro" id="IPR038765">
    <property type="entry name" value="Papain-like_cys_pep_sf"/>
</dbReference>
<comment type="catalytic activity">
    <reaction evidence="1">
        <text>Thiol-dependent hydrolysis of ester, thioester, amide, peptide and isopeptide bonds formed by the C-terminal Gly of ubiquitin (a 76-residue protein attached to proteins as an intracellular targeting signal).</text>
        <dbReference type="EC" id="3.4.19.12"/>
    </reaction>
</comment>
<dbReference type="InterPro" id="IPR000626">
    <property type="entry name" value="Ubiquitin-like_dom"/>
</dbReference>
<evidence type="ECO:0000256" key="12">
    <source>
        <dbReference type="ARBA" id="ARBA00023242"/>
    </source>
</evidence>
<dbReference type="Gene3D" id="3.10.20.90">
    <property type="entry name" value="Phosphatidylinositol 3-kinase Catalytic Subunit, Chain A, domain 1"/>
    <property type="match status" value="1"/>
</dbReference>
<evidence type="ECO:0000256" key="1">
    <source>
        <dbReference type="ARBA" id="ARBA00000707"/>
    </source>
</evidence>
<dbReference type="InterPro" id="IPR018200">
    <property type="entry name" value="USP_CS"/>
</dbReference>
<organism evidence="19 20">
    <name type="scientific">Achlya hypogyna</name>
    <name type="common">Oomycete</name>
    <name type="synonym">Protoachlya hypogyna</name>
    <dbReference type="NCBI Taxonomy" id="1202772"/>
    <lineage>
        <taxon>Eukaryota</taxon>
        <taxon>Sar</taxon>
        <taxon>Stramenopiles</taxon>
        <taxon>Oomycota</taxon>
        <taxon>Saprolegniomycetes</taxon>
        <taxon>Saprolegniales</taxon>
        <taxon>Achlyaceae</taxon>
        <taxon>Achlya</taxon>
    </lineage>
</organism>
<comment type="subcellular location">
    <subcellularLocation>
        <location evidence="2">Nucleus</location>
    </subcellularLocation>
</comment>